<proteinExistence type="predicted"/>
<name>A0A8S5MND8_9CAUD</name>
<sequence length="44" mass="5425">MYPQEYNPAIRPSCQERIWRFSSHPPDLTERIVTVFLDEKRVYR</sequence>
<protein>
    <submittedName>
        <fullName evidence="1">Uncharacterized protein</fullName>
    </submittedName>
</protein>
<dbReference type="EMBL" id="BK014939">
    <property type="protein sequence ID" value="DAD83658.1"/>
    <property type="molecule type" value="Genomic_DNA"/>
</dbReference>
<organism evidence="1">
    <name type="scientific">Siphoviridae sp. ct89Z21</name>
    <dbReference type="NCBI Taxonomy" id="2826168"/>
    <lineage>
        <taxon>Viruses</taxon>
        <taxon>Duplodnaviria</taxon>
        <taxon>Heunggongvirae</taxon>
        <taxon>Uroviricota</taxon>
        <taxon>Caudoviricetes</taxon>
    </lineage>
</organism>
<evidence type="ECO:0000313" key="1">
    <source>
        <dbReference type="EMBL" id="DAD83658.1"/>
    </source>
</evidence>
<reference evidence="1" key="1">
    <citation type="journal article" date="2021" name="Proc. Natl. Acad. Sci. U.S.A.">
        <title>A Catalog of Tens of Thousands of Viruses from Human Metagenomes Reveals Hidden Associations with Chronic Diseases.</title>
        <authorList>
            <person name="Tisza M.J."/>
            <person name="Buck C.B."/>
        </authorList>
    </citation>
    <scope>NUCLEOTIDE SEQUENCE</scope>
    <source>
        <strain evidence="1">Ct89Z21</strain>
    </source>
</reference>
<accession>A0A8S5MND8</accession>